<organism evidence="1 2">
    <name type="scientific">Symbiodinium natans</name>
    <dbReference type="NCBI Taxonomy" id="878477"/>
    <lineage>
        <taxon>Eukaryota</taxon>
        <taxon>Sar</taxon>
        <taxon>Alveolata</taxon>
        <taxon>Dinophyceae</taxon>
        <taxon>Suessiales</taxon>
        <taxon>Symbiodiniaceae</taxon>
        <taxon>Symbiodinium</taxon>
    </lineage>
</organism>
<evidence type="ECO:0000313" key="2">
    <source>
        <dbReference type="Proteomes" id="UP000604046"/>
    </source>
</evidence>
<dbReference type="AlphaFoldDB" id="A0A812G432"/>
<evidence type="ECO:0000313" key="1">
    <source>
        <dbReference type="EMBL" id="CAE6918749.1"/>
    </source>
</evidence>
<keyword evidence="2" id="KW-1185">Reference proteome</keyword>
<proteinExistence type="predicted"/>
<comment type="caution">
    <text evidence="1">The sequence shown here is derived from an EMBL/GenBank/DDBJ whole genome shotgun (WGS) entry which is preliminary data.</text>
</comment>
<protein>
    <submittedName>
        <fullName evidence="1">Uncharacterized protein</fullName>
    </submittedName>
</protein>
<accession>A0A812G432</accession>
<sequence>MMVRRYSTFEKKGKHCCRLTTISRPVRYGDEVMDTRVEESIEDPQLVADQEEATAWDDQRRWRRDEWREWGRDDWQASGRWLQSWQREEAKDRAYYEEKIFRS</sequence>
<reference evidence="1" key="1">
    <citation type="submission" date="2021-02" db="EMBL/GenBank/DDBJ databases">
        <authorList>
            <person name="Dougan E. K."/>
            <person name="Rhodes N."/>
            <person name="Thang M."/>
            <person name="Chan C."/>
        </authorList>
    </citation>
    <scope>NUCLEOTIDE SEQUENCE</scope>
</reference>
<name>A0A812G432_9DINO</name>
<dbReference type="EMBL" id="CAJNDS010000018">
    <property type="protein sequence ID" value="CAE6918749.1"/>
    <property type="molecule type" value="Genomic_DNA"/>
</dbReference>
<gene>
    <name evidence="1" type="ORF">SNAT2548_LOCUS386</name>
</gene>
<dbReference type="Proteomes" id="UP000604046">
    <property type="component" value="Unassembled WGS sequence"/>
</dbReference>